<sequence length="323" mass="35984">MNGETMGMPVGQVNAILEDELVMRIGIPHRGGRLAFHAFEQGYPAMVSANAFWNPTKREFVMPAATDLTEMDFALDSAGYSAISLWQKKGRQDGIAGVYPWSLEQYLEFANLCGARWMSSPDLCCEPQVAGNQEEVDYRVNTTATLLEASLRVLYEWQNRLARTLTAREVANMIKPVVPVLQGWNCDTYLRSLDLTMQVWERWQPWLAPPALIGVGSVCRRSLNHPTHGLYAILSGLEGRLPKGVRAHLFGVKGSCLAELKMMDWIASADSMAYDFGARVKARESGVSNTVKHRSSEMSRWMSSASSRLKPAPGDQFRLSLAH</sequence>
<dbReference type="InterPro" id="IPR055645">
    <property type="entry name" value="DpdA"/>
</dbReference>
<organism evidence="2 3">
    <name type="scientific">Cupriavidus pauculus</name>
    <dbReference type="NCBI Taxonomy" id="82633"/>
    <lineage>
        <taxon>Bacteria</taxon>
        <taxon>Pseudomonadati</taxon>
        <taxon>Pseudomonadota</taxon>
        <taxon>Betaproteobacteria</taxon>
        <taxon>Burkholderiales</taxon>
        <taxon>Burkholderiaceae</taxon>
        <taxon>Cupriavidus</taxon>
    </lineage>
</organism>
<dbReference type="Proteomes" id="UP000270411">
    <property type="component" value="Plasmid unnamed1"/>
</dbReference>
<gene>
    <name evidence="2" type="ORF">EHF44_00950</name>
</gene>
<dbReference type="GO" id="GO:0006400">
    <property type="term" value="P:tRNA modification"/>
    <property type="evidence" value="ECO:0007669"/>
    <property type="project" value="InterPro"/>
</dbReference>
<evidence type="ECO:0000313" key="3">
    <source>
        <dbReference type="Proteomes" id="UP000270411"/>
    </source>
</evidence>
<dbReference type="OrthoDB" id="9075047at2"/>
<feature type="domain" description="DeoxyPurine in DNA protein A" evidence="1">
    <location>
        <begin position="70"/>
        <end position="289"/>
    </location>
</feature>
<reference evidence="3" key="1">
    <citation type="submission" date="2018-11" db="EMBL/GenBank/DDBJ databases">
        <title>FDA dAtabase for Regulatory Grade micrObial Sequences (FDA-ARGOS): Supporting development and validation of Infectious Disease Dx tests.</title>
        <authorList>
            <person name="Goldberg B."/>
            <person name="Campos J."/>
            <person name="Tallon L."/>
            <person name="Sadzewicz L."/>
            <person name="Zhao X."/>
            <person name="Vavikolanu K."/>
            <person name="Mehta A."/>
            <person name="Aluvathingal J."/>
            <person name="Nadendla S."/>
            <person name="Geyer C."/>
            <person name="Nandy P."/>
            <person name="Yan Y."/>
            <person name="Sichtig H."/>
        </authorList>
    </citation>
    <scope>NUCLEOTIDE SEQUENCE [LARGE SCALE GENOMIC DNA]</scope>
    <source>
        <strain evidence="3">FDAARGOS_614</strain>
        <plasmid evidence="3">unnamed1</plasmid>
    </source>
</reference>
<dbReference type="EMBL" id="CP033968">
    <property type="protein sequence ID" value="AZG12080.1"/>
    <property type="molecule type" value="Genomic_DNA"/>
</dbReference>
<dbReference type="AlphaFoldDB" id="A0A3G8GVR8"/>
<dbReference type="Pfam" id="PF23859">
    <property type="entry name" value="DpdA"/>
    <property type="match status" value="1"/>
</dbReference>
<name>A0A3G8GVR8_9BURK</name>
<dbReference type="SUPFAM" id="SSF51713">
    <property type="entry name" value="tRNA-guanine transglycosylase"/>
    <property type="match status" value="1"/>
</dbReference>
<dbReference type="KEGG" id="cpau:EHF44_00950"/>
<evidence type="ECO:0000313" key="2">
    <source>
        <dbReference type="EMBL" id="AZG12080.1"/>
    </source>
</evidence>
<protein>
    <recommendedName>
        <fullName evidence="1">DeoxyPurine in DNA protein A domain-containing protein</fullName>
    </recommendedName>
</protein>
<evidence type="ECO:0000259" key="1">
    <source>
        <dbReference type="Pfam" id="PF23859"/>
    </source>
</evidence>
<keyword evidence="2" id="KW-0614">Plasmid</keyword>
<dbReference type="InterPro" id="IPR036511">
    <property type="entry name" value="TGT-like_sf"/>
</dbReference>
<accession>A0A3G8GVR8</accession>
<geneLocation type="plasmid" evidence="2">
    <name>unnamed1</name>
</geneLocation>
<dbReference type="Gene3D" id="3.20.20.105">
    <property type="entry name" value="Queuine tRNA-ribosyltransferase-like"/>
    <property type="match status" value="1"/>
</dbReference>
<dbReference type="RefSeq" id="WP_017512764.1">
    <property type="nucleotide sequence ID" value="NZ_CP033968.1"/>
</dbReference>
<proteinExistence type="predicted"/>